<reference evidence="1 2" key="1">
    <citation type="submission" date="2022-03" db="EMBL/GenBank/DDBJ databases">
        <authorList>
            <person name="He Y."/>
        </authorList>
    </citation>
    <scope>NUCLEOTIDE SEQUENCE [LARGE SCALE GENOMIC DNA]</scope>
    <source>
        <strain evidence="1 2">TK19116</strain>
    </source>
</reference>
<comment type="caution">
    <text evidence="1">The sequence shown here is derived from an EMBL/GenBank/DDBJ whole genome shotgun (WGS) entry which is preliminary data.</text>
</comment>
<protein>
    <submittedName>
        <fullName evidence="1">Uncharacterized protein</fullName>
    </submittedName>
</protein>
<proteinExistence type="predicted"/>
<dbReference type="Proteomes" id="UP001203945">
    <property type="component" value="Unassembled WGS sequence"/>
</dbReference>
<organism evidence="1 2">
    <name type="scientific">Paracoccus albicereus</name>
    <dbReference type="NCBI Taxonomy" id="2922394"/>
    <lineage>
        <taxon>Bacteria</taxon>
        <taxon>Pseudomonadati</taxon>
        <taxon>Pseudomonadota</taxon>
        <taxon>Alphaproteobacteria</taxon>
        <taxon>Rhodobacterales</taxon>
        <taxon>Paracoccaceae</taxon>
        <taxon>Paracoccus</taxon>
    </lineage>
</organism>
<dbReference type="RefSeq" id="WP_255331207.1">
    <property type="nucleotide sequence ID" value="NZ_JAKZEU010000010.1"/>
</dbReference>
<name>A0ABT1MV26_9RHOB</name>
<evidence type="ECO:0000313" key="2">
    <source>
        <dbReference type="Proteomes" id="UP001203945"/>
    </source>
</evidence>
<keyword evidence="2" id="KW-1185">Reference proteome</keyword>
<dbReference type="EMBL" id="JAKZEU010000010">
    <property type="protein sequence ID" value="MCQ0972210.1"/>
    <property type="molecule type" value="Genomic_DNA"/>
</dbReference>
<evidence type="ECO:0000313" key="1">
    <source>
        <dbReference type="EMBL" id="MCQ0972210.1"/>
    </source>
</evidence>
<gene>
    <name evidence="1" type="ORF">MLD63_17465</name>
</gene>
<sequence length="56" mass="5789">MSRARLFAFGSAGLIVLGFVAANAHLMTVAILSQPDCVLVTSTEEGTAHRAAKPSC</sequence>
<accession>A0ABT1MV26</accession>